<reference evidence="1 2" key="1">
    <citation type="journal article" date="2013" name="Genome Announc.">
        <title>Draft genome sequence of MKD8, a conjugal recipient Mycobacterium smegmatis strain.</title>
        <authorList>
            <person name="Gray T.A."/>
            <person name="Palumbo M.J."/>
            <person name="Derbyshire K.M."/>
        </authorList>
    </citation>
    <scope>NUCLEOTIDE SEQUENCE [LARGE SCALE GENOMIC DNA]</scope>
    <source>
        <strain evidence="1 2">MKD8</strain>
    </source>
</reference>
<accession>A0A2U9PRX7</accession>
<dbReference type="Proteomes" id="UP000011200">
    <property type="component" value="Chromosome"/>
</dbReference>
<name>A0A2U9PRX7_MYCSE</name>
<gene>
    <name evidence="1" type="ORF">D806_035450</name>
</gene>
<dbReference type="AlphaFoldDB" id="A0A2U9PRX7"/>
<evidence type="ECO:0000313" key="1">
    <source>
        <dbReference type="EMBL" id="AWT54516.1"/>
    </source>
</evidence>
<proteinExistence type="predicted"/>
<protein>
    <submittedName>
        <fullName evidence="1">Uncharacterized protein</fullName>
    </submittedName>
</protein>
<organism evidence="1 2">
    <name type="scientific">Mycolicibacterium smegmatis (strain MKD8)</name>
    <name type="common">Mycobacterium smegmatis</name>
    <dbReference type="NCBI Taxonomy" id="1214915"/>
    <lineage>
        <taxon>Bacteria</taxon>
        <taxon>Bacillati</taxon>
        <taxon>Actinomycetota</taxon>
        <taxon>Actinomycetes</taxon>
        <taxon>Mycobacteriales</taxon>
        <taxon>Mycobacteriaceae</taxon>
        <taxon>Mycolicibacterium</taxon>
    </lineage>
</organism>
<dbReference type="EMBL" id="CP027541">
    <property type="protein sequence ID" value="AWT54516.1"/>
    <property type="molecule type" value="Genomic_DNA"/>
</dbReference>
<evidence type="ECO:0000313" key="2">
    <source>
        <dbReference type="Proteomes" id="UP000011200"/>
    </source>
</evidence>
<sequence length="96" mass="10432">MNPLLAGRTIDGADAFAQKGTIMTQASDRPFDDFAPEADAVDQRRSVRVDDDEANLDTALADVQLRVSAQPDANEADLLEQAIVVPVDDDDLDFEQ</sequence>
<reference evidence="2" key="2">
    <citation type="submission" date="2018-03" db="EMBL/GenBank/DDBJ databases">
        <authorList>
            <person name="Derbyshire K."/>
            <person name="Gray T.A."/>
            <person name="Champion M."/>
        </authorList>
    </citation>
    <scope>NUCLEOTIDE SEQUENCE [LARGE SCALE GENOMIC DNA]</scope>
    <source>
        <strain evidence="2">MKD8</strain>
    </source>
</reference>